<evidence type="ECO:0000313" key="1">
    <source>
        <dbReference type="EMBL" id="GAI76699.1"/>
    </source>
</evidence>
<gene>
    <name evidence="1" type="ORF">S12H4_22556</name>
</gene>
<reference evidence="1" key="1">
    <citation type="journal article" date="2014" name="Front. Microbiol.">
        <title>High frequency of phylogenetically diverse reductive dehalogenase-homologous genes in deep subseafloor sedimentary metagenomes.</title>
        <authorList>
            <person name="Kawai M."/>
            <person name="Futagami T."/>
            <person name="Toyoda A."/>
            <person name="Takaki Y."/>
            <person name="Nishi S."/>
            <person name="Hori S."/>
            <person name="Arai W."/>
            <person name="Tsubouchi T."/>
            <person name="Morono Y."/>
            <person name="Uchiyama I."/>
            <person name="Ito T."/>
            <person name="Fujiyama A."/>
            <person name="Inagaki F."/>
            <person name="Takami H."/>
        </authorList>
    </citation>
    <scope>NUCLEOTIDE SEQUENCE</scope>
    <source>
        <strain evidence="1">Expedition CK06-06</strain>
    </source>
</reference>
<sequence>MMKQVADLSVKELERLIEKAIKKELQSLMLDPDYGLELRDKIKQRLKSSIASKKRISFEEVKQRIGLV</sequence>
<protein>
    <submittedName>
        <fullName evidence="1">Uncharacterized protein</fullName>
    </submittedName>
</protein>
<comment type="caution">
    <text evidence="1">The sequence shown here is derived from an EMBL/GenBank/DDBJ whole genome shotgun (WGS) entry which is preliminary data.</text>
</comment>
<proteinExistence type="predicted"/>
<dbReference type="EMBL" id="BARW01011786">
    <property type="protein sequence ID" value="GAI76699.1"/>
    <property type="molecule type" value="Genomic_DNA"/>
</dbReference>
<name>X1T9K4_9ZZZZ</name>
<organism evidence="1">
    <name type="scientific">marine sediment metagenome</name>
    <dbReference type="NCBI Taxonomy" id="412755"/>
    <lineage>
        <taxon>unclassified sequences</taxon>
        <taxon>metagenomes</taxon>
        <taxon>ecological metagenomes</taxon>
    </lineage>
</organism>
<accession>X1T9K4</accession>
<dbReference type="AlphaFoldDB" id="X1T9K4"/>